<dbReference type="InterPro" id="IPR032781">
    <property type="entry name" value="ABC_tran_Xtn"/>
</dbReference>
<sequence>MIGHRIIEKGPNNTMASISTHNVRISLAGSLIVDQVTFTLSPGDRIALVGPNGMGKTTFLKVVSGELEAESGSVQRAPTISVARLEQWQSSPHATIYDVANQANPTLGAIEQQLRHLERQMADPQHADNLDTMVAQWGTLSEQYQALGGYEWESRVKTGLQKLGFLPERWNDSPNQLSGGEAHRLALLAVILSGTDVWLLDEPTNHLDIQAIAWLEDTLKGASAAMIIVSHDRAFVNRVATRTMSWEDGSFWIANGSWAHYQRQREERLRLQATLWQRQQEEERRLKAYIDRWRSGTRARQAQSRIKRLQRVEANRPTPHTTLDRTAFTLTHQGQESIGHLPAARIDHLEVRRPNRVWQPIDNLSLPLNARVALVGPNGTGKTSLLEALLTEPAVRWNPDVTCAYLPQTAVQELPRDVIAIDYAYDLGWDREQIYYLGARFGIGANLWDQPLITWSGGERARLKLLETLMTPAQALILDEPTNHLDVRMREALERLLVDYPGLLIIASHDRAFLEKVSTHTWWSLGDAFYFERTPYRIDRAQPLNT</sequence>
<dbReference type="InterPro" id="IPR050611">
    <property type="entry name" value="ABCF"/>
</dbReference>
<dbReference type="Proteomes" id="UP000241848">
    <property type="component" value="Unassembled WGS sequence"/>
</dbReference>
<dbReference type="PANTHER" id="PTHR19211:SF14">
    <property type="entry name" value="ATP-BINDING CASSETTE SUB-FAMILY F MEMBER 1"/>
    <property type="match status" value="1"/>
</dbReference>
<evidence type="ECO:0000256" key="2">
    <source>
        <dbReference type="ARBA" id="ARBA00022741"/>
    </source>
</evidence>
<dbReference type="Pfam" id="PF12848">
    <property type="entry name" value="ABC_tran_Xtn"/>
    <property type="match status" value="1"/>
</dbReference>
<evidence type="ECO:0000313" key="6">
    <source>
        <dbReference type="Proteomes" id="UP000241848"/>
    </source>
</evidence>
<gene>
    <name evidence="5" type="ORF">C7B45_05935</name>
</gene>
<dbReference type="Gene3D" id="3.40.50.300">
    <property type="entry name" value="P-loop containing nucleotide triphosphate hydrolases"/>
    <property type="match status" value="2"/>
</dbReference>
<evidence type="ECO:0000256" key="3">
    <source>
        <dbReference type="ARBA" id="ARBA00022840"/>
    </source>
</evidence>
<dbReference type="PROSITE" id="PS50893">
    <property type="entry name" value="ABC_TRANSPORTER_2"/>
    <property type="match status" value="1"/>
</dbReference>
<keyword evidence="2" id="KW-0547">Nucleotide-binding</keyword>
<dbReference type="SMART" id="SM00382">
    <property type="entry name" value="AAA"/>
    <property type="match status" value="2"/>
</dbReference>
<comment type="caution">
    <text evidence="5">The sequence shown here is derived from an EMBL/GenBank/DDBJ whole genome shotgun (WGS) entry which is preliminary data.</text>
</comment>
<dbReference type="InterPro" id="IPR003439">
    <property type="entry name" value="ABC_transporter-like_ATP-bd"/>
</dbReference>
<organism evidence="5 6">
    <name type="scientific">Sulfobacillus acidophilus</name>
    <dbReference type="NCBI Taxonomy" id="53633"/>
    <lineage>
        <taxon>Bacteria</taxon>
        <taxon>Bacillati</taxon>
        <taxon>Bacillota</taxon>
        <taxon>Clostridia</taxon>
        <taxon>Eubacteriales</taxon>
        <taxon>Clostridiales Family XVII. Incertae Sedis</taxon>
        <taxon>Sulfobacillus</taxon>
    </lineage>
</organism>
<keyword evidence="3" id="KW-0067">ATP-binding</keyword>
<dbReference type="GO" id="GO:0005524">
    <property type="term" value="F:ATP binding"/>
    <property type="evidence" value="ECO:0007669"/>
    <property type="project" value="UniProtKB-KW"/>
</dbReference>
<dbReference type="Pfam" id="PF00005">
    <property type="entry name" value="ABC_tran"/>
    <property type="match status" value="2"/>
</dbReference>
<evidence type="ECO:0000256" key="1">
    <source>
        <dbReference type="ARBA" id="ARBA00022737"/>
    </source>
</evidence>
<dbReference type="EMBL" id="PXYV01000014">
    <property type="protein sequence ID" value="PSR22599.1"/>
    <property type="molecule type" value="Genomic_DNA"/>
</dbReference>
<evidence type="ECO:0000259" key="4">
    <source>
        <dbReference type="PROSITE" id="PS50893"/>
    </source>
</evidence>
<dbReference type="CDD" id="cd03221">
    <property type="entry name" value="ABCF_EF-3"/>
    <property type="match status" value="2"/>
</dbReference>
<accession>A0A2T2WK29</accession>
<evidence type="ECO:0000313" key="5">
    <source>
        <dbReference type="EMBL" id="PSR22599.1"/>
    </source>
</evidence>
<keyword evidence="1" id="KW-0677">Repeat</keyword>
<feature type="domain" description="ABC transporter" evidence="4">
    <location>
        <begin position="18"/>
        <end position="273"/>
    </location>
</feature>
<dbReference type="InterPro" id="IPR027417">
    <property type="entry name" value="P-loop_NTPase"/>
</dbReference>
<dbReference type="GO" id="GO:0016887">
    <property type="term" value="F:ATP hydrolysis activity"/>
    <property type="evidence" value="ECO:0007669"/>
    <property type="project" value="InterPro"/>
</dbReference>
<dbReference type="InterPro" id="IPR003593">
    <property type="entry name" value="AAA+_ATPase"/>
</dbReference>
<reference evidence="5 6" key="1">
    <citation type="journal article" date="2014" name="BMC Genomics">
        <title>Comparison of environmental and isolate Sulfobacillus genomes reveals diverse carbon, sulfur, nitrogen, and hydrogen metabolisms.</title>
        <authorList>
            <person name="Justice N.B."/>
            <person name="Norman A."/>
            <person name="Brown C.T."/>
            <person name="Singh A."/>
            <person name="Thomas B.C."/>
            <person name="Banfield J.F."/>
        </authorList>
    </citation>
    <scope>NUCLEOTIDE SEQUENCE [LARGE SCALE GENOMIC DNA]</scope>
    <source>
        <strain evidence="5">AMDSBA3</strain>
    </source>
</reference>
<dbReference type="FunFam" id="3.40.50.300:FF:000011">
    <property type="entry name" value="Putative ABC transporter ATP-binding component"/>
    <property type="match status" value="1"/>
</dbReference>
<dbReference type="SUPFAM" id="SSF52540">
    <property type="entry name" value="P-loop containing nucleoside triphosphate hydrolases"/>
    <property type="match status" value="2"/>
</dbReference>
<dbReference type="PANTHER" id="PTHR19211">
    <property type="entry name" value="ATP-BINDING TRANSPORT PROTEIN-RELATED"/>
    <property type="match status" value="1"/>
</dbReference>
<protein>
    <recommendedName>
        <fullName evidence="4">ABC transporter domain-containing protein</fullName>
    </recommendedName>
</protein>
<dbReference type="AlphaFoldDB" id="A0A2T2WK29"/>
<proteinExistence type="predicted"/>
<name>A0A2T2WK29_9FIRM</name>